<proteinExistence type="predicted"/>
<evidence type="ECO:0000313" key="11">
    <source>
        <dbReference type="EMBL" id="GBG28878.1"/>
    </source>
</evidence>
<protein>
    <submittedName>
        <fullName evidence="11">Polycystic kidney disease 2-like 2 protein</fullName>
    </submittedName>
</protein>
<organism evidence="11 12">
    <name type="scientific">Hondaea fermentalgiana</name>
    <dbReference type="NCBI Taxonomy" id="2315210"/>
    <lineage>
        <taxon>Eukaryota</taxon>
        <taxon>Sar</taxon>
        <taxon>Stramenopiles</taxon>
        <taxon>Bigyra</taxon>
        <taxon>Labyrinthulomycetes</taxon>
        <taxon>Thraustochytrida</taxon>
        <taxon>Thraustochytriidae</taxon>
        <taxon>Hondaea</taxon>
    </lineage>
</organism>
<feature type="domain" description="LNR" evidence="10">
    <location>
        <begin position="464"/>
        <end position="506"/>
    </location>
</feature>
<dbReference type="SMART" id="SM00004">
    <property type="entry name" value="NL"/>
    <property type="match status" value="2"/>
</dbReference>
<keyword evidence="5 9" id="KW-0472">Membrane</keyword>
<dbReference type="GO" id="GO:0016020">
    <property type="term" value="C:membrane"/>
    <property type="evidence" value="ECO:0007669"/>
    <property type="project" value="UniProtKB-SubCell"/>
</dbReference>
<comment type="subcellular location">
    <subcellularLocation>
        <location evidence="1">Membrane</location>
        <topology evidence="1">Multi-pass membrane protein</topology>
    </subcellularLocation>
</comment>
<dbReference type="InterPro" id="IPR013122">
    <property type="entry name" value="PKD1_2_channel"/>
</dbReference>
<evidence type="ECO:0000256" key="4">
    <source>
        <dbReference type="ARBA" id="ARBA00022989"/>
    </source>
</evidence>
<accession>A0A2R5GGJ6</accession>
<feature type="transmembrane region" description="Helical" evidence="9">
    <location>
        <begin position="775"/>
        <end position="793"/>
    </location>
</feature>
<feature type="region of interest" description="Disordered" evidence="8">
    <location>
        <begin position="1163"/>
        <end position="1189"/>
    </location>
</feature>
<keyword evidence="2 9" id="KW-0812">Transmembrane</keyword>
<dbReference type="Gene3D" id="1.10.287.70">
    <property type="match status" value="1"/>
</dbReference>
<feature type="transmembrane region" description="Helical" evidence="9">
    <location>
        <begin position="926"/>
        <end position="950"/>
    </location>
</feature>
<feature type="transmembrane region" description="Helical" evidence="9">
    <location>
        <begin position="813"/>
        <end position="835"/>
    </location>
</feature>
<evidence type="ECO:0000256" key="5">
    <source>
        <dbReference type="ARBA" id="ARBA00023136"/>
    </source>
</evidence>
<evidence type="ECO:0000313" key="12">
    <source>
        <dbReference type="Proteomes" id="UP000241890"/>
    </source>
</evidence>
<dbReference type="AlphaFoldDB" id="A0A2R5GGJ6"/>
<name>A0A2R5GGJ6_9STRA</name>
<reference evidence="11 12" key="1">
    <citation type="submission" date="2017-12" db="EMBL/GenBank/DDBJ databases">
        <title>Sequencing, de novo assembly and annotation of complete genome of a new Thraustochytrid species, strain FCC1311.</title>
        <authorList>
            <person name="Sedici K."/>
            <person name="Godart F."/>
            <person name="Aiese Cigliano R."/>
            <person name="Sanseverino W."/>
            <person name="Barakat M."/>
            <person name="Ortet P."/>
            <person name="Marechal E."/>
            <person name="Cagnac O."/>
            <person name="Amato A."/>
        </authorList>
    </citation>
    <scope>NUCLEOTIDE SEQUENCE [LARGE SCALE GENOMIC DNA]</scope>
</reference>
<keyword evidence="6" id="KW-1015">Disulfide bond</keyword>
<feature type="transmembrane region" description="Helical" evidence="9">
    <location>
        <begin position="992"/>
        <end position="1018"/>
    </location>
</feature>
<evidence type="ECO:0000256" key="9">
    <source>
        <dbReference type="SAM" id="Phobius"/>
    </source>
</evidence>
<dbReference type="InParanoid" id="A0A2R5GGJ6"/>
<sequence length="1254" mass="138932">MRGGGIASTLSARRLDLEEDDAPSKAVPADKVDTGVKGQLYKPGRKGDVEVLSGKALVEKIHEQLAQAQENGANYCNLLWFILYVGLYVIILGMQRSPPEAFMVEESIKNSLFGESTRTVEYSTGEISTTMESSSHIFEWLENSVIKSIFVDPTCGDGICDTPLEYPQWLDYGCSEDCGTYSSKLTSAVVVNVTAAFEDDEEIEDASWNLCSITHDVCYFSSSQLFTTRNESQVHEVDLLDGVWEVQLKASRGGIVGQIYTESSQLVTVAEIVNGTIGGNETSDANNTDTFVEYYTYVDTTRTIIAEWTACKDTSDSVSQEDLQLIQQSCEDATGEVKRICSAEDCEACSEAKCSLYADCAFNETLDECYTLTCGNEPQACPYCADEDTCEANADCIWDESCKALCSVADCASEACTVSQHACDLQTEVCGSMSTCEACSDDPTMCEKKNGCEFDYQSWSCSGFQEITSSCDEASGGFCTSALLQNGFCDDECNIGECGYDQGACADTANLLTYICSDMCYCNMLADDVCDAACDTAACGFDLGDCCERVFTSELDVQFELWNHFTPETVERLTPDPLLPRSRYLATVNRLIGGVLVLQTRYERGNCSSQRFAALANDCFTGEQSTAPFGADPVFLRSSSLNTDETVYKSKSSYYNLSDPEQVSTLGLPYGFHYFAASSNISAGGSIEGFPVYFDANLGSTRASEFLAYMQEGFYLDADTESVDVLMVTYNAALRMFANTKVTFSFEYGGRVRMAYTVQSFRAEPYATDADLTRLFFETVFVILTALNFVSELRDFFRDFWRTGKPLTYFRSLWNYVDMVNIWLLVWNVISWATFFTTWTLQYDPKERYNVYLDLDAEANFLATNETGMNEMLSFMVLSNQMSDQMGIYTALNGAALVLMVFRVLKVLDFQQRMGLVTRTISNAAVDLAHFAVLFFVVFSLYGSLAYIIFGSAIVGFSTLPRSLNSCFSILLGDISVIDELLVHPNVGAAVIFYYSFIFLAYFILMNILLAILVEAFVEVKRSAEFSKSLPSEVLQILRSSARSLKPFRTENYMADSEIVELLSDWVAESKIIEESEKLGRRTFNTEGFSANSEQLQEVLECELARVRQLTRNDSHLTEVAAVLGHKATSPFDTVLSEDDDDNMSKLAGKIAKNVLHRYGTGTDVVQSRPRIAPAPSSPGNDRASGRRASATLNALRRRTLAFAQGAASPKSRAIRMTRFSQRYASGGKDEQLNSIVDQIIEERVREEDELAED</sequence>
<dbReference type="OrthoDB" id="444119at2759"/>
<feature type="domain" description="LNR" evidence="10">
    <location>
        <begin position="517"/>
        <end position="547"/>
    </location>
</feature>
<comment type="caution">
    <text evidence="11">The sequence shown here is derived from an EMBL/GenBank/DDBJ whole genome shotgun (WGS) entry which is preliminary data.</text>
</comment>
<evidence type="ECO:0000256" key="7">
    <source>
        <dbReference type="ARBA" id="ARBA00023180"/>
    </source>
</evidence>
<dbReference type="EMBL" id="BEYU01000049">
    <property type="protein sequence ID" value="GBG28878.1"/>
    <property type="molecule type" value="Genomic_DNA"/>
</dbReference>
<dbReference type="PANTHER" id="PTHR10877">
    <property type="entry name" value="POLYCYSTIN FAMILY MEMBER"/>
    <property type="match status" value="1"/>
</dbReference>
<keyword evidence="3" id="KW-0677">Repeat</keyword>
<dbReference type="InterPro" id="IPR051223">
    <property type="entry name" value="Polycystin"/>
</dbReference>
<dbReference type="PANTHER" id="PTHR10877:SF183">
    <property type="entry name" value="AT14535P-RELATED"/>
    <property type="match status" value="1"/>
</dbReference>
<feature type="compositionally biased region" description="Low complexity" evidence="8">
    <location>
        <begin position="1168"/>
        <end position="1179"/>
    </location>
</feature>
<evidence type="ECO:0000256" key="6">
    <source>
        <dbReference type="ARBA" id="ARBA00023157"/>
    </source>
</evidence>
<evidence type="ECO:0000256" key="8">
    <source>
        <dbReference type="SAM" id="MobiDB-lite"/>
    </source>
</evidence>
<feature type="transmembrane region" description="Helical" evidence="9">
    <location>
        <begin position="886"/>
        <end position="905"/>
    </location>
</feature>
<keyword evidence="4 9" id="KW-1133">Transmembrane helix</keyword>
<evidence type="ECO:0000259" key="10">
    <source>
        <dbReference type="SMART" id="SM00004"/>
    </source>
</evidence>
<keyword evidence="7" id="KW-0325">Glycoprotein</keyword>
<dbReference type="Proteomes" id="UP000241890">
    <property type="component" value="Unassembled WGS sequence"/>
</dbReference>
<evidence type="ECO:0000256" key="2">
    <source>
        <dbReference type="ARBA" id="ARBA00022692"/>
    </source>
</evidence>
<evidence type="ECO:0000256" key="1">
    <source>
        <dbReference type="ARBA" id="ARBA00004141"/>
    </source>
</evidence>
<evidence type="ECO:0000256" key="3">
    <source>
        <dbReference type="ARBA" id="ARBA00022737"/>
    </source>
</evidence>
<feature type="transmembrane region" description="Helical" evidence="9">
    <location>
        <begin position="75"/>
        <end position="94"/>
    </location>
</feature>
<dbReference type="InterPro" id="IPR000800">
    <property type="entry name" value="Notch_dom"/>
</dbReference>
<dbReference type="Pfam" id="PF08016">
    <property type="entry name" value="PKD_channel"/>
    <property type="match status" value="1"/>
</dbReference>
<dbReference type="Gene3D" id="3.30.300.320">
    <property type="match status" value="1"/>
</dbReference>
<gene>
    <name evidence="11" type="ORF">FCC1311_050992</name>
</gene>
<keyword evidence="12" id="KW-1185">Reference proteome</keyword>